<dbReference type="InterPro" id="IPR036291">
    <property type="entry name" value="NAD(P)-bd_dom_sf"/>
</dbReference>
<sequence>MTIPYAHAFWSLGDGSGEISQADLSDAGELMVRTCYSAISRGSETLVFNGQVPPSEYARMRAPFQSGDFPGPVKYGYSNVGVVEQGAHDWHGRHVYCLYPHQTHYRIAASDVVRLPEDVPPQRAVLGANMETALNAMWDAAPAAGDRISVVGAGVVGALVAWLCAKLPGAQVQLIDIDERKRFLGSALGVEFVTPEDAADERDLVIHASASDAGLQTALAIAGFEASVVELSWYGSRGVNLPLGEAFHARRLTLRSSQVGSVSPSHRARWDHKRRLSLALSLLKDECLDVLISGESHFRDLPQTLARLSRSDDDTLCERIRYA</sequence>
<accession>A0AB74UA34</accession>
<dbReference type="CDD" id="cd08255">
    <property type="entry name" value="2-desacetyl-2-hydroxyethyl_bacteriochlorophyllide_like"/>
    <property type="match status" value="1"/>
</dbReference>
<comment type="similarity">
    <text evidence="2">Belongs to the zinc-containing alcohol dehydrogenase family.</text>
</comment>
<dbReference type="Gene3D" id="3.40.50.720">
    <property type="entry name" value="NAD(P)-binding Rossmann-like Domain"/>
    <property type="match status" value="1"/>
</dbReference>
<evidence type="ECO:0000256" key="5">
    <source>
        <dbReference type="ARBA" id="ARBA00023002"/>
    </source>
</evidence>
<dbReference type="GO" id="GO:0046872">
    <property type="term" value="F:metal ion binding"/>
    <property type="evidence" value="ECO:0007669"/>
    <property type="project" value="UniProtKB-KW"/>
</dbReference>
<evidence type="ECO:0000256" key="4">
    <source>
        <dbReference type="ARBA" id="ARBA00022833"/>
    </source>
</evidence>
<dbReference type="InterPro" id="IPR011032">
    <property type="entry name" value="GroES-like_sf"/>
</dbReference>
<evidence type="ECO:0000313" key="6">
    <source>
        <dbReference type="EMBL" id="XCJ80842.1"/>
    </source>
</evidence>
<keyword evidence="4" id="KW-0862">Zinc</keyword>
<dbReference type="GO" id="GO:0016491">
    <property type="term" value="F:oxidoreductase activity"/>
    <property type="evidence" value="ECO:0007669"/>
    <property type="project" value="UniProtKB-KW"/>
</dbReference>
<dbReference type="PANTHER" id="PTHR43350">
    <property type="entry name" value="NAD-DEPENDENT ALCOHOL DEHYDROGENASE"/>
    <property type="match status" value="1"/>
</dbReference>
<dbReference type="AlphaFoldDB" id="A0AB74UA34"/>
<evidence type="ECO:0000256" key="2">
    <source>
        <dbReference type="ARBA" id="ARBA00008072"/>
    </source>
</evidence>
<comment type="cofactor">
    <cofactor evidence="1">
        <name>Zn(2+)</name>
        <dbReference type="ChEBI" id="CHEBI:29105"/>
    </cofactor>
</comment>
<evidence type="ECO:0000256" key="1">
    <source>
        <dbReference type="ARBA" id="ARBA00001947"/>
    </source>
</evidence>
<dbReference type="Gene3D" id="3.90.180.10">
    <property type="entry name" value="Medium-chain alcohol dehydrogenases, catalytic domain"/>
    <property type="match status" value="1"/>
</dbReference>
<gene>
    <name evidence="6" type="ORF">ABV408_06555</name>
</gene>
<proteinExistence type="inferred from homology"/>
<evidence type="ECO:0000256" key="3">
    <source>
        <dbReference type="ARBA" id="ARBA00022723"/>
    </source>
</evidence>
<dbReference type="RefSeq" id="WP_353981649.1">
    <property type="nucleotide sequence ID" value="NZ_CP159578.1"/>
</dbReference>
<keyword evidence="3" id="KW-0479">Metal-binding</keyword>
<keyword evidence="5" id="KW-0560">Oxidoreductase</keyword>
<reference evidence="6" key="1">
    <citation type="submission" date="2024-06" db="EMBL/GenBank/DDBJ databases">
        <title>Complete genome of Salinicola endophyticus HNIBRBA4755.</title>
        <authorList>
            <person name="Shin S.Y."/>
            <person name="Kang H."/>
            <person name="Song J."/>
        </authorList>
    </citation>
    <scope>NUCLEOTIDE SEQUENCE</scope>
    <source>
        <strain evidence="6">HNIBRBA4755</strain>
    </source>
</reference>
<protein>
    <submittedName>
        <fullName evidence="6">Zinc-binding alcohol dehydrogenase</fullName>
    </submittedName>
</protein>
<organism evidence="6">
    <name type="scientific">Salinicola endophyticus</name>
    <dbReference type="NCBI Taxonomy" id="1949083"/>
    <lineage>
        <taxon>Bacteria</taxon>
        <taxon>Pseudomonadati</taxon>
        <taxon>Pseudomonadota</taxon>
        <taxon>Gammaproteobacteria</taxon>
        <taxon>Oceanospirillales</taxon>
        <taxon>Halomonadaceae</taxon>
        <taxon>Salinicola</taxon>
    </lineage>
</organism>
<dbReference type="PANTHER" id="PTHR43350:SF19">
    <property type="entry name" value="D-GULOSIDE 3-DEHYDROGENASE"/>
    <property type="match status" value="1"/>
</dbReference>
<dbReference type="SUPFAM" id="SSF51735">
    <property type="entry name" value="NAD(P)-binding Rossmann-fold domains"/>
    <property type="match status" value="1"/>
</dbReference>
<name>A0AB74UA34_9GAMM</name>
<dbReference type="SUPFAM" id="SSF50129">
    <property type="entry name" value="GroES-like"/>
    <property type="match status" value="1"/>
</dbReference>
<dbReference type="EMBL" id="CP159578">
    <property type="protein sequence ID" value="XCJ80842.1"/>
    <property type="molecule type" value="Genomic_DNA"/>
</dbReference>